<dbReference type="Proteomes" id="UP000593766">
    <property type="component" value="Chromosome"/>
</dbReference>
<dbReference type="GO" id="GO:0005886">
    <property type="term" value="C:plasma membrane"/>
    <property type="evidence" value="ECO:0007669"/>
    <property type="project" value="UniProtKB-SubCell"/>
</dbReference>
<dbReference type="GeneID" id="59455098"/>
<evidence type="ECO:0000259" key="7">
    <source>
        <dbReference type="Pfam" id="PF03553"/>
    </source>
</evidence>
<evidence type="ECO:0000313" key="8">
    <source>
        <dbReference type="EMBL" id="QOR95177.1"/>
    </source>
</evidence>
<dbReference type="PANTHER" id="PTHR43478">
    <property type="entry name" value="NA+/H+ ANTIPORTER-RELATED"/>
    <property type="match status" value="1"/>
</dbReference>
<evidence type="ECO:0000256" key="5">
    <source>
        <dbReference type="ARBA" id="ARBA00023136"/>
    </source>
</evidence>
<feature type="transmembrane region" description="Helical" evidence="6">
    <location>
        <begin position="109"/>
        <end position="128"/>
    </location>
</feature>
<dbReference type="InterPro" id="IPR018461">
    <property type="entry name" value="Na/H_Antiport_NhaC-like_C"/>
</dbReference>
<dbReference type="OrthoDB" id="76879at2157"/>
<evidence type="ECO:0000256" key="3">
    <source>
        <dbReference type="ARBA" id="ARBA00022692"/>
    </source>
</evidence>
<dbReference type="Pfam" id="PF03553">
    <property type="entry name" value="Na_H_antiporter"/>
    <property type="match status" value="1"/>
</dbReference>
<evidence type="ECO:0000256" key="2">
    <source>
        <dbReference type="ARBA" id="ARBA00022475"/>
    </source>
</evidence>
<feature type="transmembrane region" description="Helical" evidence="6">
    <location>
        <begin position="149"/>
        <end position="173"/>
    </location>
</feature>
<keyword evidence="9" id="KW-1185">Reference proteome</keyword>
<evidence type="ECO:0000313" key="9">
    <source>
        <dbReference type="Proteomes" id="UP000593766"/>
    </source>
</evidence>
<feature type="transmembrane region" description="Helical" evidence="6">
    <location>
        <begin position="450"/>
        <end position="470"/>
    </location>
</feature>
<keyword evidence="2" id="KW-1003">Cell membrane</keyword>
<feature type="transmembrane region" description="Helical" evidence="6">
    <location>
        <begin position="7"/>
        <end position="25"/>
    </location>
</feature>
<name>A0A7M1UTS9_9CREN</name>
<feature type="transmembrane region" description="Helical" evidence="6">
    <location>
        <begin position="502"/>
        <end position="519"/>
    </location>
</feature>
<feature type="transmembrane region" description="Helical" evidence="6">
    <location>
        <begin position="212"/>
        <end position="229"/>
    </location>
</feature>
<feature type="domain" description="Na+/H+ antiporter NhaC-like C-terminal" evidence="7">
    <location>
        <begin position="161"/>
        <end position="518"/>
    </location>
</feature>
<accession>A0A7M1UTS9</accession>
<evidence type="ECO:0000256" key="1">
    <source>
        <dbReference type="ARBA" id="ARBA00004651"/>
    </source>
</evidence>
<dbReference type="PANTHER" id="PTHR43478:SF1">
    <property type="entry name" value="NA+_H+ ANTIPORTER NHAC-LIKE C-TERMINAL DOMAIN-CONTAINING PROTEIN"/>
    <property type="match status" value="1"/>
</dbReference>
<dbReference type="KEGG" id="tcs:IMZ38_06730"/>
<feature type="transmembrane region" description="Helical" evidence="6">
    <location>
        <begin position="69"/>
        <end position="89"/>
    </location>
</feature>
<feature type="transmembrane region" description="Helical" evidence="6">
    <location>
        <begin position="358"/>
        <end position="379"/>
    </location>
</feature>
<proteinExistence type="predicted"/>
<keyword evidence="5 6" id="KW-0472">Membrane</keyword>
<organism evidence="8 9">
    <name type="scientific">Thermosphaera chiliense</name>
    <dbReference type="NCBI Taxonomy" id="3402707"/>
    <lineage>
        <taxon>Archaea</taxon>
        <taxon>Thermoproteota</taxon>
        <taxon>Thermoprotei</taxon>
        <taxon>Desulfurococcales</taxon>
        <taxon>Desulfurococcaceae</taxon>
        <taxon>Thermosphaera</taxon>
    </lineage>
</organism>
<feature type="transmembrane region" description="Helical" evidence="6">
    <location>
        <begin position="328"/>
        <end position="346"/>
    </location>
</feature>
<feature type="transmembrane region" description="Helical" evidence="6">
    <location>
        <begin position="425"/>
        <end position="444"/>
    </location>
</feature>
<protein>
    <submittedName>
        <fullName evidence="8">Na+/H+ antiporter NhaC family protein</fullName>
    </submittedName>
</protein>
<evidence type="ECO:0000256" key="4">
    <source>
        <dbReference type="ARBA" id="ARBA00022989"/>
    </source>
</evidence>
<reference evidence="8 9" key="1">
    <citation type="submission" date="2020-10" db="EMBL/GenBank/DDBJ databases">
        <title>Complete genome sequence of Thermosphaera aggregans strain 3507.</title>
        <authorList>
            <person name="Zayulina K.S."/>
            <person name="Elcheninov A.G."/>
            <person name="Toshchakov S.V."/>
            <person name="Kublanov I.V."/>
            <person name="Kochetkova T.V."/>
        </authorList>
    </citation>
    <scope>NUCLEOTIDE SEQUENCE [LARGE SCALE GENOMIC DNA]</scope>
    <source>
        <strain evidence="8 9">3507</strain>
    </source>
</reference>
<evidence type="ECO:0000256" key="6">
    <source>
        <dbReference type="SAM" id="Phobius"/>
    </source>
</evidence>
<dbReference type="RefSeq" id="WP_193436970.1">
    <property type="nucleotide sequence ID" value="NZ_CP063144.1"/>
</dbReference>
<dbReference type="AlphaFoldDB" id="A0A7M1UTS9"/>
<comment type="subcellular location">
    <subcellularLocation>
        <location evidence="1">Cell membrane</location>
        <topology evidence="1">Multi-pass membrane protein</topology>
    </subcellularLocation>
</comment>
<sequence>MPEDKRFAYYTFPLLPPLLAIVLAIYTQQVLPALFAGIWIAALMVYGYNPLSATIETWNWIVSSITDSWNATILVFDFLIGAMVALLYASGSMHSIAEAIGKRIRSARTASIMTSLLGIIVFFDDYSNTIVVGNSMRPLTDKHRVSREFLSYIVDSTAAPVAGLMLVSTWIGYEVQQINGALDVLKDQFEQGVIPAIPDVSGYGLWLSAVPYHFYSILALILVFLIAATRRHFGPMLKAEHRALTEGKVLRDGAQPLLPTESVLGEAPREKRASYTVFIASIIGLIIVTLIGLWYTGATAIIVENKLNVAWWEIGFIDALMNADAATALLWGSFTGFLIAFAGAMYSRVLTFRKSMEFTLKGMYLMVYANAILVLAWTIKTATQSLGTADYVVTQAVSANIPALLVPLIIFLISMFISYTTGTSWSTFALVMPIAVPLAWQIALMQYNDINLAYMLAAASVGAVFGGGIYGDHVSPISDTTIMSSMFSGSDHIDHVTTQMPYGTFAAGVSLILYLLFAAGLTNPLILLPIGVVLLVLGHRVLNKYYSRKTGLPEVLPDYQG</sequence>
<dbReference type="EMBL" id="CP063144">
    <property type="protein sequence ID" value="QOR95177.1"/>
    <property type="molecule type" value="Genomic_DNA"/>
</dbReference>
<feature type="transmembrane region" description="Helical" evidence="6">
    <location>
        <begin position="275"/>
        <end position="295"/>
    </location>
</feature>
<gene>
    <name evidence="8" type="ORF">IMZ38_06730</name>
</gene>
<feature type="transmembrane region" description="Helical" evidence="6">
    <location>
        <begin position="31"/>
        <end position="48"/>
    </location>
</feature>
<keyword evidence="3 6" id="KW-0812">Transmembrane</keyword>
<feature type="transmembrane region" description="Helical" evidence="6">
    <location>
        <begin position="399"/>
        <end position="418"/>
    </location>
</feature>
<keyword evidence="4 6" id="KW-1133">Transmembrane helix</keyword>
<feature type="transmembrane region" description="Helical" evidence="6">
    <location>
        <begin position="525"/>
        <end position="542"/>
    </location>
</feature>